<dbReference type="GO" id="GO:0005524">
    <property type="term" value="F:ATP binding"/>
    <property type="evidence" value="ECO:0007669"/>
    <property type="project" value="InterPro"/>
</dbReference>
<dbReference type="AlphaFoldDB" id="A0A2U1ZSA5"/>
<dbReference type="InterPro" id="IPR000719">
    <property type="entry name" value="Prot_kinase_dom"/>
</dbReference>
<proteinExistence type="predicted"/>
<accession>A0A2U1ZSA5</accession>
<dbReference type="Proteomes" id="UP000245166">
    <property type="component" value="Unassembled WGS sequence"/>
</dbReference>
<name>A0A2U1ZSA5_9MICO</name>
<dbReference type="EMBL" id="PYHR01000002">
    <property type="protein sequence ID" value="PWD49867.1"/>
    <property type="molecule type" value="Genomic_DNA"/>
</dbReference>
<dbReference type="Gene3D" id="1.10.510.10">
    <property type="entry name" value="Transferase(Phosphotransferase) domain 1"/>
    <property type="match status" value="1"/>
</dbReference>
<dbReference type="SUPFAM" id="SSF56112">
    <property type="entry name" value="Protein kinase-like (PK-like)"/>
    <property type="match status" value="1"/>
</dbReference>
<dbReference type="OrthoDB" id="9762169at2"/>
<feature type="region of interest" description="Disordered" evidence="1">
    <location>
        <begin position="1"/>
        <end position="22"/>
    </location>
</feature>
<feature type="domain" description="Protein kinase" evidence="2">
    <location>
        <begin position="24"/>
        <end position="305"/>
    </location>
</feature>
<protein>
    <recommendedName>
        <fullName evidence="2">Protein kinase domain-containing protein</fullName>
    </recommendedName>
</protein>
<dbReference type="InterPro" id="IPR011009">
    <property type="entry name" value="Kinase-like_dom_sf"/>
</dbReference>
<evidence type="ECO:0000259" key="2">
    <source>
        <dbReference type="PROSITE" id="PS50011"/>
    </source>
</evidence>
<evidence type="ECO:0000313" key="4">
    <source>
        <dbReference type="Proteomes" id="UP000245166"/>
    </source>
</evidence>
<evidence type="ECO:0000313" key="3">
    <source>
        <dbReference type="EMBL" id="PWD49867.1"/>
    </source>
</evidence>
<sequence>MTSRRPSGRRPALGQDREPPPLIGVPGLELGLTRHGAITAREYDGALVAVVLVPPDDAEGDGVRRRLDALLEVDDPHLVHVRRVVPTLDGGLAVVSDLPVGPSLTTAVGVGALRPDAVERLLRDLALGLDALHGRGLVHGRLAADDVVLAHGGARLGGLVPREQGARAPSQVAPERRPVGGAAAAAATPASDVWELAALVAAALGETRRVGAPTLDPAVAGVLDDASVLDARARPTAAEVADVAGRAVARRDGAGPIWGALAPDREVLDALAREAAREVVLLAPTRRAGRRGRTTAGRPPRRRFAAVGAAALGAAAAAIVVAGPPQLGSGDVGEAAIAPSSIAQAFARRDAALEQRSLPLLATAVAPGTRAWHRDTRLVLALQREGIRLGGVRTVVGPGLGRGGLALGQAAHVRDDGVGRVVVGPQPATCVVAEMSVAEVRPGAVGLRLTEWGPCG</sequence>
<keyword evidence="4" id="KW-1185">Reference proteome</keyword>
<reference evidence="3 4" key="1">
    <citation type="submission" date="2018-03" db="EMBL/GenBank/DDBJ databases">
        <title>Genome assembly of novel Miniimonas species PCH200.</title>
        <authorList>
            <person name="Thakur V."/>
            <person name="Kumar V."/>
            <person name="Singh D."/>
        </authorList>
    </citation>
    <scope>NUCLEOTIDE SEQUENCE [LARGE SCALE GENOMIC DNA]</scope>
    <source>
        <strain evidence="3 4">PCH200</strain>
    </source>
</reference>
<dbReference type="Gene3D" id="3.30.200.20">
    <property type="entry name" value="Phosphorylase Kinase, domain 1"/>
    <property type="match status" value="1"/>
</dbReference>
<dbReference type="RefSeq" id="WP_109228250.1">
    <property type="nucleotide sequence ID" value="NZ_PYHR01000002.1"/>
</dbReference>
<dbReference type="GO" id="GO:0004672">
    <property type="term" value="F:protein kinase activity"/>
    <property type="evidence" value="ECO:0007669"/>
    <property type="project" value="InterPro"/>
</dbReference>
<evidence type="ECO:0000256" key="1">
    <source>
        <dbReference type="SAM" id="MobiDB-lite"/>
    </source>
</evidence>
<organism evidence="3 4">
    <name type="scientific">Serinibacter arcticus</name>
    <dbReference type="NCBI Taxonomy" id="1655435"/>
    <lineage>
        <taxon>Bacteria</taxon>
        <taxon>Bacillati</taxon>
        <taxon>Actinomycetota</taxon>
        <taxon>Actinomycetes</taxon>
        <taxon>Micrococcales</taxon>
        <taxon>Beutenbergiaceae</taxon>
        <taxon>Serinibacter</taxon>
    </lineage>
</organism>
<dbReference type="PROSITE" id="PS50011">
    <property type="entry name" value="PROTEIN_KINASE_DOM"/>
    <property type="match status" value="1"/>
</dbReference>
<gene>
    <name evidence="3" type="ORF">C8046_03375</name>
</gene>
<comment type="caution">
    <text evidence="3">The sequence shown here is derived from an EMBL/GenBank/DDBJ whole genome shotgun (WGS) entry which is preliminary data.</text>
</comment>